<feature type="transmembrane region" description="Helical" evidence="1">
    <location>
        <begin position="20"/>
        <end position="42"/>
    </location>
</feature>
<accession>A0AA36FF06</accession>
<keyword evidence="3" id="KW-1185">Reference proteome</keyword>
<organism evidence="2 3">
    <name type="scientific">Octopus vulgaris</name>
    <name type="common">Common octopus</name>
    <dbReference type="NCBI Taxonomy" id="6645"/>
    <lineage>
        <taxon>Eukaryota</taxon>
        <taxon>Metazoa</taxon>
        <taxon>Spiralia</taxon>
        <taxon>Lophotrochozoa</taxon>
        <taxon>Mollusca</taxon>
        <taxon>Cephalopoda</taxon>
        <taxon>Coleoidea</taxon>
        <taxon>Octopodiformes</taxon>
        <taxon>Octopoda</taxon>
        <taxon>Incirrata</taxon>
        <taxon>Octopodidae</taxon>
        <taxon>Octopus</taxon>
    </lineage>
</organism>
<protein>
    <submittedName>
        <fullName evidence="2">Uncharacterized protein</fullName>
    </submittedName>
</protein>
<dbReference type="Proteomes" id="UP001162480">
    <property type="component" value="Chromosome 16"/>
</dbReference>
<keyword evidence="1" id="KW-1133">Transmembrane helix</keyword>
<evidence type="ECO:0000313" key="2">
    <source>
        <dbReference type="EMBL" id="CAI9734734.1"/>
    </source>
</evidence>
<name>A0AA36FF06_OCTVU</name>
<evidence type="ECO:0000313" key="3">
    <source>
        <dbReference type="Proteomes" id="UP001162480"/>
    </source>
</evidence>
<reference evidence="2" key="1">
    <citation type="submission" date="2023-08" db="EMBL/GenBank/DDBJ databases">
        <authorList>
            <person name="Alioto T."/>
            <person name="Alioto T."/>
            <person name="Gomez Garrido J."/>
        </authorList>
    </citation>
    <scope>NUCLEOTIDE SEQUENCE</scope>
</reference>
<keyword evidence="1" id="KW-0472">Membrane</keyword>
<dbReference type="EMBL" id="OX597829">
    <property type="protein sequence ID" value="CAI9734734.1"/>
    <property type="molecule type" value="Genomic_DNA"/>
</dbReference>
<keyword evidence="1" id="KW-0812">Transmembrane</keyword>
<dbReference type="AlphaFoldDB" id="A0AA36FF06"/>
<gene>
    <name evidence="2" type="ORF">OCTVUL_1B013899</name>
</gene>
<proteinExistence type="predicted"/>
<evidence type="ECO:0000256" key="1">
    <source>
        <dbReference type="SAM" id="Phobius"/>
    </source>
</evidence>
<sequence length="106" mass="10204">MSGKTQSSRDSSRRESVGNIFVPAHVAWVPVVVIGAVAAGVVDVVVDSAATGTDVGDVFADGVGAAGDVGVRVAGADGGDGSANATAGYGEGAVAVNNVVLLLLPL</sequence>